<dbReference type="Gene3D" id="3.40.190.10">
    <property type="entry name" value="Periplasmic binding protein-like II"/>
    <property type="match status" value="2"/>
</dbReference>
<protein>
    <submittedName>
        <fullName evidence="7">Molybdate transport system substrate-binding protein</fullName>
    </submittedName>
</protein>
<gene>
    <name evidence="7" type="ORF">SAMN05216231_0114</name>
</gene>
<dbReference type="GO" id="GO:0015689">
    <property type="term" value="P:molybdate ion transport"/>
    <property type="evidence" value="ECO:0007669"/>
    <property type="project" value="InterPro"/>
</dbReference>
<feature type="chain" id="PRO_5038817002" evidence="6">
    <location>
        <begin position="18"/>
        <end position="255"/>
    </location>
</feature>
<feature type="binding site" evidence="5">
    <location>
        <position position="147"/>
    </location>
    <ligand>
        <name>molybdate</name>
        <dbReference type="ChEBI" id="CHEBI:36264"/>
    </ligand>
</feature>
<dbReference type="PIRSF" id="PIRSF004846">
    <property type="entry name" value="ModA"/>
    <property type="match status" value="1"/>
</dbReference>
<dbReference type="STRING" id="553311.SAMN05216231_0114"/>
<dbReference type="SUPFAM" id="SSF53850">
    <property type="entry name" value="Periplasmic binding protein-like II"/>
    <property type="match status" value="1"/>
</dbReference>
<proteinExistence type="inferred from homology"/>
<evidence type="ECO:0000256" key="4">
    <source>
        <dbReference type="ARBA" id="ARBA00022729"/>
    </source>
</evidence>
<comment type="similarity">
    <text evidence="1">Belongs to the bacterial solute-binding protein ModA family.</text>
</comment>
<dbReference type="PANTHER" id="PTHR30632">
    <property type="entry name" value="MOLYBDATE-BINDING PERIPLASMIC PROTEIN"/>
    <property type="match status" value="1"/>
</dbReference>
<dbReference type="InterPro" id="IPR050682">
    <property type="entry name" value="ModA/WtpA"/>
</dbReference>
<dbReference type="Pfam" id="PF13531">
    <property type="entry name" value="SBP_bac_11"/>
    <property type="match status" value="1"/>
</dbReference>
<dbReference type="FunFam" id="3.40.190.10:FF:000035">
    <property type="entry name" value="Molybdate ABC transporter substrate-binding protein"/>
    <property type="match status" value="1"/>
</dbReference>
<evidence type="ECO:0000256" key="3">
    <source>
        <dbReference type="ARBA" id="ARBA00022723"/>
    </source>
</evidence>
<feature type="binding site" evidence="5">
    <location>
        <position position="192"/>
    </location>
    <ligand>
        <name>molybdate</name>
        <dbReference type="ChEBI" id="CHEBI:36264"/>
    </ligand>
</feature>
<keyword evidence="8" id="KW-1185">Reference proteome</keyword>
<feature type="binding site" evidence="5">
    <location>
        <position position="65"/>
    </location>
    <ligand>
        <name>molybdate</name>
        <dbReference type="ChEBI" id="CHEBI:36264"/>
    </ligand>
</feature>
<evidence type="ECO:0000256" key="2">
    <source>
        <dbReference type="ARBA" id="ARBA00022505"/>
    </source>
</evidence>
<dbReference type="GO" id="GO:1901359">
    <property type="term" value="F:tungstate binding"/>
    <property type="evidence" value="ECO:0007669"/>
    <property type="project" value="UniProtKB-ARBA"/>
</dbReference>
<evidence type="ECO:0000256" key="6">
    <source>
        <dbReference type="SAM" id="SignalP"/>
    </source>
</evidence>
<organism evidence="7 8">
    <name type="scientific">Virgibacillus salinus</name>
    <dbReference type="NCBI Taxonomy" id="553311"/>
    <lineage>
        <taxon>Bacteria</taxon>
        <taxon>Bacillati</taxon>
        <taxon>Bacillota</taxon>
        <taxon>Bacilli</taxon>
        <taxon>Bacillales</taxon>
        <taxon>Bacillaceae</taxon>
        <taxon>Virgibacillus</taxon>
    </lineage>
</organism>
<evidence type="ECO:0000256" key="1">
    <source>
        <dbReference type="ARBA" id="ARBA00009175"/>
    </source>
</evidence>
<keyword evidence="4 6" id="KW-0732">Signal</keyword>
<sequence length="255" mass="27875">MKYIVYILLALSLLINAGCSDQDSTKEHELFISAASSLSNVLSKLAEAFESEHPNTKLTLNYGASGKLAQQIQQGAPVDLFLSADQKWMDNLAEQKMILDDTRINFTQNKLVLVSTNNANLSIDSLKDLPSSGLDQIAIGNPESVPAGSYAKEALTASGTWKSIKSQLVHAKDARQVLTYVESGNTDIGFVYASDLNRSKMVTEVTKIDESLYKRIDYPAAVITSSDTMEKAKAFIDFLQTDEAQSILAEYGFNS</sequence>
<dbReference type="Proteomes" id="UP000199444">
    <property type="component" value="Unassembled WGS sequence"/>
</dbReference>
<dbReference type="InterPro" id="IPR005950">
    <property type="entry name" value="ModA"/>
</dbReference>
<dbReference type="GO" id="GO:0046872">
    <property type="term" value="F:metal ion binding"/>
    <property type="evidence" value="ECO:0007669"/>
    <property type="project" value="UniProtKB-KW"/>
</dbReference>
<dbReference type="EMBL" id="FNKD01000001">
    <property type="protein sequence ID" value="SDQ05111.1"/>
    <property type="molecule type" value="Genomic_DNA"/>
</dbReference>
<evidence type="ECO:0000313" key="8">
    <source>
        <dbReference type="Proteomes" id="UP000199444"/>
    </source>
</evidence>
<dbReference type="GO" id="GO:0030973">
    <property type="term" value="F:molybdate ion binding"/>
    <property type="evidence" value="ECO:0007669"/>
    <property type="project" value="UniProtKB-ARBA"/>
</dbReference>
<evidence type="ECO:0000256" key="5">
    <source>
        <dbReference type="PIRSR" id="PIRSR004846-1"/>
    </source>
</evidence>
<dbReference type="PANTHER" id="PTHR30632:SF0">
    <property type="entry name" value="SULFATE-BINDING PROTEIN"/>
    <property type="match status" value="1"/>
</dbReference>
<dbReference type="AlphaFoldDB" id="A0A1H0XQQ8"/>
<name>A0A1H0XQQ8_9BACI</name>
<reference evidence="7 8" key="1">
    <citation type="submission" date="2016-10" db="EMBL/GenBank/DDBJ databases">
        <authorList>
            <person name="de Groot N.N."/>
        </authorList>
    </citation>
    <scope>NUCLEOTIDE SEQUENCE [LARGE SCALE GENOMIC DNA]</scope>
    <source>
        <strain evidence="7 8">CGMCC 1.10449</strain>
    </source>
</reference>
<keyword evidence="2 5" id="KW-0500">Molybdenum</keyword>
<keyword evidence="3 5" id="KW-0479">Metal-binding</keyword>
<dbReference type="NCBIfam" id="TIGR01256">
    <property type="entry name" value="modA"/>
    <property type="match status" value="1"/>
</dbReference>
<evidence type="ECO:0000313" key="7">
    <source>
        <dbReference type="EMBL" id="SDQ05111.1"/>
    </source>
</evidence>
<feature type="signal peptide" evidence="6">
    <location>
        <begin position="1"/>
        <end position="17"/>
    </location>
</feature>
<feature type="binding site" evidence="5">
    <location>
        <position position="37"/>
    </location>
    <ligand>
        <name>molybdate</name>
        <dbReference type="ChEBI" id="CHEBI:36264"/>
    </ligand>
</feature>
<dbReference type="RefSeq" id="WP_092491030.1">
    <property type="nucleotide sequence ID" value="NZ_FNKD01000001.1"/>
</dbReference>
<accession>A0A1H0XQQ8</accession>